<keyword evidence="4 6" id="KW-0802">TPR repeat</keyword>
<dbReference type="InterPro" id="IPR051476">
    <property type="entry name" value="Bac_ResReg_Asp_Phosphatase"/>
</dbReference>
<dbReference type="InterPro" id="IPR036388">
    <property type="entry name" value="WH-like_DNA-bd_sf"/>
</dbReference>
<organism evidence="10 11">
    <name type="scientific">Marinifilum flexuosum</name>
    <dbReference type="NCBI Taxonomy" id="1117708"/>
    <lineage>
        <taxon>Bacteria</taxon>
        <taxon>Pseudomonadati</taxon>
        <taxon>Bacteroidota</taxon>
        <taxon>Bacteroidia</taxon>
        <taxon>Marinilabiliales</taxon>
        <taxon>Marinifilaceae</taxon>
    </lineage>
</organism>
<dbReference type="InterPro" id="IPR019734">
    <property type="entry name" value="TPR_rpt"/>
</dbReference>
<sequence>MKRFFLFTFVWIFFITNAFCNNRIDSLLNISQKQTGKEYLYTYLKIAEDFSYGNNGDTIVYYSKICHSKALELHDDIAQLKALFYWSCGLYSSRKYDNSLEKVEQVIHISEKLNRPREILQAYYLKARNYQGSKQYDLSILSFQEAYRYSVSLFQSENREFASKYYHGILKQLTYSYWYAAKLHDGIDFFHNEININASFSENLLRSYYTNISFLYNRGIDIKQAERYLLKAAEISTKEGNTNHIYMDQAYLGALYANMGRYQKAIKHYENAFQIAKNEKSSNKISYIILNLGICYDANGNLKKGVNLIFDGIEYFIKNNNKAAEAKAYQHLGRLMIKWHNFKDADQYLHKAIHMHKELNFPYLAITDYTNMVLSKYSQTDKDSTNYYLNILKNEADKHNATSGKCAYYINKSLVNLNFNKNPRAAYVNLKRADKFCSTLKSTALSTYINKAYGDYYLMKDSLLQAKRHFSIAWAKRNSLLMLVDRSNIAQSLSEVYKSLNQTDSAYIYLQKADSINKKIHHREDVLMLYQKDNDFKVLQAREKQKVLTKENKKLFDRILLIRAFYIILCISLISLLVIYMKKRTRRLKTEIQIKESAQEKLKQQSQIDKTTIEKNNELLKIKEETIEQLKEKLANNQTAFTTEEEVNELEALLSAKLTTEEDWDNYLQLFTKKNPNFIPTLKIRYQNLSRNEIKIFTLIKLGLTTREMSGILMISPSSVNTARYRLRKKLKLEGDQKLEDIIEEMIMQIQV</sequence>
<dbReference type="PANTHER" id="PTHR46630:SF1">
    <property type="entry name" value="TETRATRICOPEPTIDE REPEAT PROTEIN 29"/>
    <property type="match status" value="1"/>
</dbReference>
<dbReference type="SUPFAM" id="SSF48452">
    <property type="entry name" value="TPR-like"/>
    <property type="match status" value="2"/>
</dbReference>
<evidence type="ECO:0000256" key="4">
    <source>
        <dbReference type="ARBA" id="ARBA00022803"/>
    </source>
</evidence>
<evidence type="ECO:0000313" key="10">
    <source>
        <dbReference type="EMBL" id="RKD94102.1"/>
    </source>
</evidence>
<evidence type="ECO:0000256" key="3">
    <source>
        <dbReference type="ARBA" id="ARBA00022737"/>
    </source>
</evidence>
<keyword evidence="8" id="KW-0472">Membrane</keyword>
<keyword evidence="11" id="KW-1185">Reference proteome</keyword>
<keyword evidence="3" id="KW-0677">Repeat</keyword>
<dbReference type="InterPro" id="IPR016032">
    <property type="entry name" value="Sig_transdc_resp-reg_C-effctor"/>
</dbReference>
<comment type="similarity">
    <text evidence="5">Belongs to the Rap family.</text>
</comment>
<comment type="subcellular location">
    <subcellularLocation>
        <location evidence="1">Cytoplasm</location>
    </subcellularLocation>
</comment>
<reference evidence="10 11" key="1">
    <citation type="submission" date="2018-09" db="EMBL/GenBank/DDBJ databases">
        <title>Genomic Encyclopedia of Archaeal and Bacterial Type Strains, Phase II (KMG-II): from individual species to whole genera.</title>
        <authorList>
            <person name="Goeker M."/>
        </authorList>
    </citation>
    <scope>NUCLEOTIDE SEQUENCE [LARGE SCALE GENOMIC DNA]</scope>
    <source>
        <strain evidence="10 11">DSM 21950</strain>
    </source>
</reference>
<keyword evidence="8" id="KW-0812">Transmembrane</keyword>
<dbReference type="Gene3D" id="1.25.40.10">
    <property type="entry name" value="Tetratricopeptide repeat domain"/>
    <property type="match status" value="2"/>
</dbReference>
<dbReference type="AlphaFoldDB" id="A0A419WFD8"/>
<dbReference type="GO" id="GO:0003677">
    <property type="term" value="F:DNA binding"/>
    <property type="evidence" value="ECO:0007669"/>
    <property type="project" value="InterPro"/>
</dbReference>
<evidence type="ECO:0000259" key="9">
    <source>
        <dbReference type="SMART" id="SM00421"/>
    </source>
</evidence>
<feature type="transmembrane region" description="Helical" evidence="8">
    <location>
        <begin position="560"/>
        <end position="580"/>
    </location>
</feature>
<keyword evidence="8" id="KW-1133">Transmembrane helix</keyword>
<evidence type="ECO:0000256" key="8">
    <source>
        <dbReference type="SAM" id="Phobius"/>
    </source>
</evidence>
<dbReference type="Gene3D" id="1.10.10.10">
    <property type="entry name" value="Winged helix-like DNA-binding domain superfamily/Winged helix DNA-binding domain"/>
    <property type="match status" value="1"/>
</dbReference>
<evidence type="ECO:0000256" key="5">
    <source>
        <dbReference type="ARBA" id="ARBA00038253"/>
    </source>
</evidence>
<dbReference type="GO" id="GO:0005737">
    <property type="term" value="C:cytoplasm"/>
    <property type="evidence" value="ECO:0007669"/>
    <property type="project" value="UniProtKB-SubCell"/>
</dbReference>
<dbReference type="SMART" id="SM00421">
    <property type="entry name" value="HTH_LUXR"/>
    <property type="match status" value="1"/>
</dbReference>
<dbReference type="OrthoDB" id="1098675at2"/>
<protein>
    <submittedName>
        <fullName evidence="10">Tetratricopeptide repeat protein</fullName>
    </submittedName>
</protein>
<dbReference type="InterPro" id="IPR000792">
    <property type="entry name" value="Tscrpt_reg_LuxR_C"/>
</dbReference>
<dbReference type="RefSeq" id="WP_120241931.1">
    <property type="nucleotide sequence ID" value="NZ_RAPQ01000015.1"/>
</dbReference>
<dbReference type="SMART" id="SM00028">
    <property type="entry name" value="TPR"/>
    <property type="match status" value="5"/>
</dbReference>
<dbReference type="Pfam" id="PF13181">
    <property type="entry name" value="TPR_8"/>
    <property type="match status" value="1"/>
</dbReference>
<evidence type="ECO:0000256" key="6">
    <source>
        <dbReference type="PROSITE-ProRule" id="PRU00339"/>
    </source>
</evidence>
<dbReference type="Pfam" id="PF00196">
    <property type="entry name" value="GerE"/>
    <property type="match status" value="1"/>
</dbReference>
<dbReference type="Pfam" id="PF13424">
    <property type="entry name" value="TPR_12"/>
    <property type="match status" value="1"/>
</dbReference>
<comment type="caution">
    <text evidence="10">The sequence shown here is derived from an EMBL/GenBank/DDBJ whole genome shotgun (WGS) entry which is preliminary data.</text>
</comment>
<feature type="repeat" description="TPR" evidence="6">
    <location>
        <begin position="246"/>
        <end position="279"/>
    </location>
</feature>
<name>A0A419WFD8_9BACT</name>
<keyword evidence="2" id="KW-0963">Cytoplasm</keyword>
<keyword evidence="7" id="KW-0175">Coiled coil</keyword>
<dbReference type="Proteomes" id="UP000284531">
    <property type="component" value="Unassembled WGS sequence"/>
</dbReference>
<gene>
    <name evidence="10" type="ORF">BXY64_4265</name>
</gene>
<evidence type="ECO:0000256" key="1">
    <source>
        <dbReference type="ARBA" id="ARBA00004496"/>
    </source>
</evidence>
<dbReference type="PROSITE" id="PS50005">
    <property type="entry name" value="TPR"/>
    <property type="match status" value="2"/>
</dbReference>
<feature type="domain" description="HTH luxR-type" evidence="9">
    <location>
        <begin position="686"/>
        <end position="743"/>
    </location>
</feature>
<proteinExistence type="inferred from homology"/>
<evidence type="ECO:0000256" key="2">
    <source>
        <dbReference type="ARBA" id="ARBA00022490"/>
    </source>
</evidence>
<accession>A0A419WFD8</accession>
<evidence type="ECO:0000313" key="11">
    <source>
        <dbReference type="Proteomes" id="UP000284531"/>
    </source>
</evidence>
<feature type="repeat" description="TPR" evidence="6">
    <location>
        <begin position="326"/>
        <end position="359"/>
    </location>
</feature>
<evidence type="ECO:0000256" key="7">
    <source>
        <dbReference type="SAM" id="Coils"/>
    </source>
</evidence>
<dbReference type="PANTHER" id="PTHR46630">
    <property type="entry name" value="TETRATRICOPEPTIDE REPEAT PROTEIN 29"/>
    <property type="match status" value="1"/>
</dbReference>
<dbReference type="InterPro" id="IPR011990">
    <property type="entry name" value="TPR-like_helical_dom_sf"/>
</dbReference>
<dbReference type="GO" id="GO:0006355">
    <property type="term" value="P:regulation of DNA-templated transcription"/>
    <property type="evidence" value="ECO:0007669"/>
    <property type="project" value="InterPro"/>
</dbReference>
<dbReference type="EMBL" id="RAPQ01000015">
    <property type="protein sequence ID" value="RKD94102.1"/>
    <property type="molecule type" value="Genomic_DNA"/>
</dbReference>
<dbReference type="SUPFAM" id="SSF46894">
    <property type="entry name" value="C-terminal effector domain of the bipartite response regulators"/>
    <property type="match status" value="1"/>
</dbReference>
<feature type="coiled-coil region" evidence="7">
    <location>
        <begin position="585"/>
        <end position="640"/>
    </location>
</feature>